<evidence type="ECO:0000313" key="3">
    <source>
        <dbReference type="EMBL" id="CAB5230095.1"/>
    </source>
</evidence>
<sequence length="61" mass="6651">MSFILATVLAMTPVVDSSCEECKRFSKSCVSGAEVYTGPTKKITRERTRIKGRFKKGGCCG</sequence>
<protein>
    <submittedName>
        <fullName evidence="1">Uncharacterized protein</fullName>
    </submittedName>
</protein>
<organism evidence="1">
    <name type="scientific">uncultured Caudovirales phage</name>
    <dbReference type="NCBI Taxonomy" id="2100421"/>
    <lineage>
        <taxon>Viruses</taxon>
        <taxon>Duplodnaviria</taxon>
        <taxon>Heunggongvirae</taxon>
        <taxon>Uroviricota</taxon>
        <taxon>Caudoviricetes</taxon>
        <taxon>Peduoviridae</taxon>
        <taxon>Maltschvirus</taxon>
        <taxon>Maltschvirus maltsch</taxon>
    </lineage>
</organism>
<reference evidence="1" key="1">
    <citation type="submission" date="2020-04" db="EMBL/GenBank/DDBJ databases">
        <authorList>
            <person name="Chiriac C."/>
            <person name="Salcher M."/>
            <person name="Ghai R."/>
            <person name="Kavagutti S V."/>
        </authorList>
    </citation>
    <scope>NUCLEOTIDE SEQUENCE</scope>
</reference>
<name>A0A6J5LTR4_9CAUD</name>
<evidence type="ECO:0000313" key="1">
    <source>
        <dbReference type="EMBL" id="CAB4136467.1"/>
    </source>
</evidence>
<dbReference type="EMBL" id="LR796321">
    <property type="protein sequence ID" value="CAB4136467.1"/>
    <property type="molecule type" value="Genomic_DNA"/>
</dbReference>
<gene>
    <name evidence="2" type="ORF">UFOVP1388_34</name>
    <name evidence="3" type="ORF">UFOVP1565_39</name>
    <name evidence="1" type="ORF">UFOVP311_13</name>
</gene>
<dbReference type="EMBL" id="LR797344">
    <property type="protein sequence ID" value="CAB4204115.1"/>
    <property type="molecule type" value="Genomic_DNA"/>
</dbReference>
<evidence type="ECO:0000313" key="2">
    <source>
        <dbReference type="EMBL" id="CAB4204115.1"/>
    </source>
</evidence>
<proteinExistence type="predicted"/>
<dbReference type="EMBL" id="LR798408">
    <property type="protein sequence ID" value="CAB5230095.1"/>
    <property type="molecule type" value="Genomic_DNA"/>
</dbReference>
<accession>A0A6J5LTR4</accession>